<keyword evidence="5 7" id="KW-0472">Membrane</keyword>
<dbReference type="PANTHER" id="PTHR43791">
    <property type="entry name" value="PERMEASE-RELATED"/>
    <property type="match status" value="1"/>
</dbReference>
<dbReference type="GO" id="GO:0016020">
    <property type="term" value="C:membrane"/>
    <property type="evidence" value="ECO:0007669"/>
    <property type="project" value="UniProtKB-SubCell"/>
</dbReference>
<dbReference type="PANTHER" id="PTHR43791:SF59">
    <property type="entry name" value="TRANSPORTER, PUTATIVE (AFU_ORTHOLOGUE AFUA_1G06550)-RELATED"/>
    <property type="match status" value="1"/>
</dbReference>
<keyword evidence="9" id="KW-1185">Reference proteome</keyword>
<feature type="transmembrane region" description="Helical" evidence="7">
    <location>
        <begin position="195"/>
        <end position="217"/>
    </location>
</feature>
<evidence type="ECO:0000256" key="1">
    <source>
        <dbReference type="ARBA" id="ARBA00004141"/>
    </source>
</evidence>
<sequence>MSSIVTTSETDKESVVHNEKVGLSYNAKLETLAELDEAAVVLQNAGHVEYSVEEDRRILRLVDLWVLTPMCIVYFLQQMDKSAVSYSAVFGIVNETHLVGTQYSWLASIVYVAQLVFQPLSSFALVKFPVGKWVSFNLFCWGTVVACTGAAKTFNGLITARFFLGVFEATLAPSFIAITQMWWRRREQTYRTIAWNCSNAFASILGPLLSFGIGHIHNGIQPYQGIFIFMGCLTVAVTPLILFMLPDSPTSAKFLSKGNDRVIAIERLRSNNMGTENKIWKWYQFREAMMDVKTWGWALLLFLVSCPSGGIAAFGGLIVKGFVQDPFKTILFQMPFGGLQVLTIILTAWLTNRFKLRYPVIAFTALFPIAGAVCLWKLPRSNIGGLLGAYYVTSIYGCLQPLLYSWSNLNAAGHTKKVTTTAVLFVAQCVGNIVGPQVYKTSEAPFYHTGLTVDLSMWAALVIVTLLMGAYLSYLNKKQEQRRIAAGRPGPVPDTSIMTLEAAETYKASCTLANEPNGAIAENAHAFEDLTDFQNMDFIYVL</sequence>
<feature type="transmembrane region" description="Helical" evidence="7">
    <location>
        <begin position="133"/>
        <end position="151"/>
    </location>
</feature>
<dbReference type="EMBL" id="KN832998">
    <property type="protein sequence ID" value="KIM81601.1"/>
    <property type="molecule type" value="Genomic_DNA"/>
</dbReference>
<feature type="transmembrane region" description="Helical" evidence="7">
    <location>
        <begin position="103"/>
        <end position="126"/>
    </location>
</feature>
<evidence type="ECO:0008006" key="10">
    <source>
        <dbReference type="Google" id="ProtNLM"/>
    </source>
</evidence>
<reference evidence="9" key="2">
    <citation type="submission" date="2015-01" db="EMBL/GenBank/DDBJ databases">
        <title>Evolutionary Origins and Diversification of the Mycorrhizal Mutualists.</title>
        <authorList>
            <consortium name="DOE Joint Genome Institute"/>
            <consortium name="Mycorrhizal Genomics Consortium"/>
            <person name="Kohler A."/>
            <person name="Kuo A."/>
            <person name="Nagy L.G."/>
            <person name="Floudas D."/>
            <person name="Copeland A."/>
            <person name="Barry K.W."/>
            <person name="Cichocki N."/>
            <person name="Veneault-Fourrey C."/>
            <person name="LaButti K."/>
            <person name="Lindquist E.A."/>
            <person name="Lipzen A."/>
            <person name="Lundell T."/>
            <person name="Morin E."/>
            <person name="Murat C."/>
            <person name="Riley R."/>
            <person name="Ohm R."/>
            <person name="Sun H."/>
            <person name="Tunlid A."/>
            <person name="Henrissat B."/>
            <person name="Grigoriev I.V."/>
            <person name="Hibbett D.S."/>
            <person name="Martin F."/>
        </authorList>
    </citation>
    <scope>NUCLEOTIDE SEQUENCE [LARGE SCALE GENOMIC DNA]</scope>
    <source>
        <strain evidence="9">F 1598</strain>
    </source>
</reference>
<evidence type="ECO:0000256" key="5">
    <source>
        <dbReference type="ARBA" id="ARBA00023136"/>
    </source>
</evidence>
<evidence type="ECO:0000256" key="2">
    <source>
        <dbReference type="ARBA" id="ARBA00022448"/>
    </source>
</evidence>
<name>A0A0C3FR67_PILCF</name>
<dbReference type="OrthoDB" id="6730379at2759"/>
<evidence type="ECO:0000256" key="6">
    <source>
        <dbReference type="ARBA" id="ARBA00037968"/>
    </source>
</evidence>
<feature type="transmembrane region" description="Helical" evidence="7">
    <location>
        <begin position="358"/>
        <end position="378"/>
    </location>
</feature>
<dbReference type="SUPFAM" id="SSF103473">
    <property type="entry name" value="MFS general substrate transporter"/>
    <property type="match status" value="1"/>
</dbReference>
<feature type="transmembrane region" description="Helical" evidence="7">
    <location>
        <begin position="455"/>
        <end position="474"/>
    </location>
</feature>
<feature type="transmembrane region" description="Helical" evidence="7">
    <location>
        <begin position="330"/>
        <end position="351"/>
    </location>
</feature>
<evidence type="ECO:0000313" key="8">
    <source>
        <dbReference type="EMBL" id="KIM81601.1"/>
    </source>
</evidence>
<feature type="transmembrane region" description="Helical" evidence="7">
    <location>
        <begin position="163"/>
        <end position="183"/>
    </location>
</feature>
<organism evidence="8 9">
    <name type="scientific">Piloderma croceum (strain F 1598)</name>
    <dbReference type="NCBI Taxonomy" id="765440"/>
    <lineage>
        <taxon>Eukaryota</taxon>
        <taxon>Fungi</taxon>
        <taxon>Dikarya</taxon>
        <taxon>Basidiomycota</taxon>
        <taxon>Agaricomycotina</taxon>
        <taxon>Agaricomycetes</taxon>
        <taxon>Agaricomycetidae</taxon>
        <taxon>Atheliales</taxon>
        <taxon>Atheliaceae</taxon>
        <taxon>Piloderma</taxon>
    </lineage>
</organism>
<dbReference type="InParanoid" id="A0A0C3FR67"/>
<dbReference type="AlphaFoldDB" id="A0A0C3FR67"/>
<dbReference type="GO" id="GO:0022857">
    <property type="term" value="F:transmembrane transporter activity"/>
    <property type="evidence" value="ECO:0007669"/>
    <property type="project" value="InterPro"/>
</dbReference>
<comment type="subcellular location">
    <subcellularLocation>
        <location evidence="1">Membrane</location>
        <topology evidence="1">Multi-pass membrane protein</topology>
    </subcellularLocation>
</comment>
<accession>A0A0C3FR67</accession>
<dbReference type="Proteomes" id="UP000054166">
    <property type="component" value="Unassembled WGS sequence"/>
</dbReference>
<dbReference type="InterPro" id="IPR036259">
    <property type="entry name" value="MFS_trans_sf"/>
</dbReference>
<comment type="similarity">
    <text evidence="6">Belongs to the major facilitator superfamily. Allantoate permease family.</text>
</comment>
<dbReference type="HOGENOM" id="CLU_001265_0_5_1"/>
<keyword evidence="2" id="KW-0813">Transport</keyword>
<feature type="transmembrane region" description="Helical" evidence="7">
    <location>
        <begin position="418"/>
        <end position="435"/>
    </location>
</feature>
<gene>
    <name evidence="8" type="ORF">PILCRDRAFT_821381</name>
</gene>
<protein>
    <recommendedName>
        <fullName evidence="10">Major facilitator superfamily (MFS) profile domain-containing protein</fullName>
    </recommendedName>
</protein>
<evidence type="ECO:0000256" key="7">
    <source>
        <dbReference type="SAM" id="Phobius"/>
    </source>
</evidence>
<dbReference type="FunFam" id="1.20.1250.20:FF:000064">
    <property type="entry name" value="MFS allantoate transporter"/>
    <property type="match status" value="1"/>
</dbReference>
<keyword evidence="4 7" id="KW-1133">Transmembrane helix</keyword>
<feature type="transmembrane region" description="Helical" evidence="7">
    <location>
        <begin position="223"/>
        <end position="245"/>
    </location>
</feature>
<feature type="transmembrane region" description="Helical" evidence="7">
    <location>
        <begin position="295"/>
        <end position="318"/>
    </location>
</feature>
<dbReference type="Gene3D" id="1.20.1250.20">
    <property type="entry name" value="MFS general substrate transporter like domains"/>
    <property type="match status" value="1"/>
</dbReference>
<dbReference type="InterPro" id="IPR011701">
    <property type="entry name" value="MFS"/>
</dbReference>
<dbReference type="STRING" id="765440.A0A0C3FR67"/>
<feature type="transmembrane region" description="Helical" evidence="7">
    <location>
        <begin position="384"/>
        <end position="406"/>
    </location>
</feature>
<evidence type="ECO:0000256" key="4">
    <source>
        <dbReference type="ARBA" id="ARBA00022989"/>
    </source>
</evidence>
<keyword evidence="3 7" id="KW-0812">Transmembrane</keyword>
<evidence type="ECO:0000256" key="3">
    <source>
        <dbReference type="ARBA" id="ARBA00022692"/>
    </source>
</evidence>
<evidence type="ECO:0000313" key="9">
    <source>
        <dbReference type="Proteomes" id="UP000054166"/>
    </source>
</evidence>
<proteinExistence type="inferred from homology"/>
<reference evidence="8 9" key="1">
    <citation type="submission" date="2014-04" db="EMBL/GenBank/DDBJ databases">
        <authorList>
            <consortium name="DOE Joint Genome Institute"/>
            <person name="Kuo A."/>
            <person name="Tarkka M."/>
            <person name="Buscot F."/>
            <person name="Kohler A."/>
            <person name="Nagy L.G."/>
            <person name="Floudas D."/>
            <person name="Copeland A."/>
            <person name="Barry K.W."/>
            <person name="Cichocki N."/>
            <person name="Veneault-Fourrey C."/>
            <person name="LaButti K."/>
            <person name="Lindquist E.A."/>
            <person name="Lipzen A."/>
            <person name="Lundell T."/>
            <person name="Morin E."/>
            <person name="Murat C."/>
            <person name="Sun H."/>
            <person name="Tunlid A."/>
            <person name="Henrissat B."/>
            <person name="Grigoriev I.V."/>
            <person name="Hibbett D.S."/>
            <person name="Martin F."/>
            <person name="Nordberg H.P."/>
            <person name="Cantor M.N."/>
            <person name="Hua S.X."/>
        </authorList>
    </citation>
    <scope>NUCLEOTIDE SEQUENCE [LARGE SCALE GENOMIC DNA]</scope>
    <source>
        <strain evidence="8 9">F 1598</strain>
    </source>
</reference>
<dbReference type="Pfam" id="PF07690">
    <property type="entry name" value="MFS_1"/>
    <property type="match status" value="1"/>
</dbReference>
<feature type="transmembrane region" description="Helical" evidence="7">
    <location>
        <begin position="58"/>
        <end position="76"/>
    </location>
</feature>